<dbReference type="GO" id="GO:0008484">
    <property type="term" value="F:sulfuric ester hydrolase activity"/>
    <property type="evidence" value="ECO:0007669"/>
    <property type="project" value="TreeGrafter"/>
</dbReference>
<dbReference type="GO" id="GO:0005737">
    <property type="term" value="C:cytoplasm"/>
    <property type="evidence" value="ECO:0007669"/>
    <property type="project" value="TreeGrafter"/>
</dbReference>
<dbReference type="InterPro" id="IPR000917">
    <property type="entry name" value="Sulfatase_N"/>
</dbReference>
<keyword evidence="2" id="KW-0378">Hydrolase</keyword>
<evidence type="ECO:0000313" key="5">
    <source>
        <dbReference type="Proteomes" id="UP000192917"/>
    </source>
</evidence>
<dbReference type="Gene3D" id="3.40.720.10">
    <property type="entry name" value="Alkaline Phosphatase, subunit A"/>
    <property type="match status" value="1"/>
</dbReference>
<gene>
    <name evidence="4" type="ORF">SAMN05428998_105146</name>
</gene>
<name>A0A1Y6BID2_9PROT</name>
<dbReference type="EMBL" id="FWZX01000005">
    <property type="protein sequence ID" value="SMF13260.1"/>
    <property type="molecule type" value="Genomic_DNA"/>
</dbReference>
<evidence type="ECO:0000259" key="3">
    <source>
        <dbReference type="Pfam" id="PF00884"/>
    </source>
</evidence>
<dbReference type="PANTHER" id="PTHR45953">
    <property type="entry name" value="IDURONATE 2-SULFATASE"/>
    <property type="match status" value="1"/>
</dbReference>
<feature type="domain" description="Sulfatase N-terminal" evidence="3">
    <location>
        <begin position="6"/>
        <end position="341"/>
    </location>
</feature>
<dbReference type="Pfam" id="PF00884">
    <property type="entry name" value="Sulfatase"/>
    <property type="match status" value="1"/>
</dbReference>
<dbReference type="STRING" id="560819.SAMN05428998_105146"/>
<protein>
    <submittedName>
        <fullName evidence="4">Choline-sulfatase</fullName>
    </submittedName>
</protein>
<accession>A0A1Y6BID2</accession>
<proteinExistence type="predicted"/>
<dbReference type="PANTHER" id="PTHR45953:SF1">
    <property type="entry name" value="IDURONATE 2-SULFATASE"/>
    <property type="match status" value="1"/>
</dbReference>
<keyword evidence="5" id="KW-1185">Reference proteome</keyword>
<sequence length="491" mass="53118">MTGKPRNLLVVMSDEHRRDALGCMGHPLVRTPALDRLATRGSLFTNAYTPSPICVPARAALATGRHIHDTGHWDSAAPYAGSPRSWMHALRDRGVETVSFGKLHFRSSGDDNGFSREILPMHVAGGIGWTVGLLRDEPPPFEAAAELAADVGPGESSYTRYDRAVADEAERWLRGRIRGREPWAAFVSFVAPHYPFRAPGPFLRLYSPEAVDRPVAEGERPSHPELARLAAFWDYGRHFDARRAREARAAYYGLVSFMDDCVGRVLAALAASGADEDTLVLYLSDHGEMLGDHGFWTKSVMYEASAGVPLIAAGPGVPSGRRVATAASLLDVAATAARLCGADDFAAGLPGASLLDLAQAPDDPERTAFSEYHDGGSSTGAFLLRWDRWKYVHYAGLAPQLFDLSADPGERLDLAESTRGRHPALREGARRLQRICDPEAVSARAFADQRRRIGVFGGPLACRANAFNHTPAPDVAAAEVQATDRQGEATC</sequence>
<evidence type="ECO:0000256" key="1">
    <source>
        <dbReference type="ARBA" id="ARBA00022723"/>
    </source>
</evidence>
<reference evidence="4 5" key="1">
    <citation type="submission" date="2017-04" db="EMBL/GenBank/DDBJ databases">
        <authorList>
            <person name="Afonso C.L."/>
            <person name="Miller P.J."/>
            <person name="Scott M.A."/>
            <person name="Spackman E."/>
            <person name="Goraichik I."/>
            <person name="Dimitrov K.M."/>
            <person name="Suarez D.L."/>
            <person name="Swayne D.E."/>
        </authorList>
    </citation>
    <scope>NUCLEOTIDE SEQUENCE [LARGE SCALE GENOMIC DNA]</scope>
    <source>
        <strain evidence="4 5">USBA 355</strain>
    </source>
</reference>
<dbReference type="CDD" id="cd16037">
    <property type="entry name" value="sulfatase_like"/>
    <property type="match status" value="1"/>
</dbReference>
<evidence type="ECO:0000313" key="4">
    <source>
        <dbReference type="EMBL" id="SMF13260.1"/>
    </source>
</evidence>
<dbReference type="Proteomes" id="UP000192917">
    <property type="component" value="Unassembled WGS sequence"/>
</dbReference>
<evidence type="ECO:0000256" key="2">
    <source>
        <dbReference type="ARBA" id="ARBA00022801"/>
    </source>
</evidence>
<dbReference type="RefSeq" id="WP_085122157.1">
    <property type="nucleotide sequence ID" value="NZ_FWZX01000005.1"/>
</dbReference>
<keyword evidence="1" id="KW-0479">Metal-binding</keyword>
<dbReference type="InterPro" id="IPR017850">
    <property type="entry name" value="Alkaline_phosphatase_core_sf"/>
</dbReference>
<dbReference type="GO" id="GO:0046872">
    <property type="term" value="F:metal ion binding"/>
    <property type="evidence" value="ECO:0007669"/>
    <property type="project" value="UniProtKB-KW"/>
</dbReference>
<dbReference type="SUPFAM" id="SSF53649">
    <property type="entry name" value="Alkaline phosphatase-like"/>
    <property type="match status" value="1"/>
</dbReference>
<dbReference type="AlphaFoldDB" id="A0A1Y6BID2"/>
<organism evidence="4 5">
    <name type="scientific">Tistlia consotensis USBA 355</name>
    <dbReference type="NCBI Taxonomy" id="560819"/>
    <lineage>
        <taxon>Bacteria</taxon>
        <taxon>Pseudomonadati</taxon>
        <taxon>Pseudomonadota</taxon>
        <taxon>Alphaproteobacteria</taxon>
        <taxon>Rhodospirillales</taxon>
        <taxon>Rhodovibrionaceae</taxon>
        <taxon>Tistlia</taxon>
    </lineage>
</organism>